<organism evidence="1 2">
    <name type="scientific">Waterburya agarophytonicola KI4</name>
    <dbReference type="NCBI Taxonomy" id="2874699"/>
    <lineage>
        <taxon>Bacteria</taxon>
        <taxon>Bacillati</taxon>
        <taxon>Cyanobacteriota</taxon>
        <taxon>Cyanophyceae</taxon>
        <taxon>Pleurocapsales</taxon>
        <taxon>Hyellaceae</taxon>
        <taxon>Waterburya</taxon>
        <taxon>Waterburya agarophytonicola</taxon>
    </lineage>
</organism>
<dbReference type="EMBL" id="JADWDC010000009">
    <property type="protein sequence ID" value="MCC0176413.1"/>
    <property type="molecule type" value="Genomic_DNA"/>
</dbReference>
<proteinExistence type="predicted"/>
<dbReference type="AlphaFoldDB" id="A0A964FGD2"/>
<accession>A0A964FGD2</accession>
<name>A0A964FGD2_9CYAN</name>
<comment type="caution">
    <text evidence="1">The sequence shown here is derived from an EMBL/GenBank/DDBJ whole genome shotgun (WGS) entry which is preliminary data.</text>
</comment>
<sequence length="45" mass="5126">MPADITTGNTILDLRGTDFVDPQQPKRFSTYSTKYQFHSAFVTND</sequence>
<dbReference type="RefSeq" id="WP_229639454.1">
    <property type="nucleotide sequence ID" value="NZ_JADWDC010000009.1"/>
</dbReference>
<protein>
    <submittedName>
        <fullName evidence="1">Uncharacterized protein</fullName>
    </submittedName>
</protein>
<evidence type="ECO:0000313" key="2">
    <source>
        <dbReference type="Proteomes" id="UP000729733"/>
    </source>
</evidence>
<evidence type="ECO:0000313" key="1">
    <source>
        <dbReference type="EMBL" id="MCC0176413.1"/>
    </source>
</evidence>
<keyword evidence="2" id="KW-1185">Reference proteome</keyword>
<reference evidence="1" key="1">
    <citation type="journal article" date="2021" name="Antonie Van Leeuwenhoek">
        <title>Draft genome and description of Waterburya agarophytonicola gen. nov. sp. nov. (Pleurocapsales, Cyanobacteria): a seaweed symbiont.</title>
        <authorList>
            <person name="Bonthond G."/>
            <person name="Shalygin S."/>
            <person name="Bayer T."/>
            <person name="Weinberger F."/>
        </authorList>
    </citation>
    <scope>NUCLEOTIDE SEQUENCE</scope>
    <source>
        <strain evidence="1">KI4</strain>
    </source>
</reference>
<gene>
    <name evidence="1" type="ORF">I4641_05405</name>
</gene>
<dbReference type="Proteomes" id="UP000729733">
    <property type="component" value="Unassembled WGS sequence"/>
</dbReference>